<comment type="function">
    <text evidence="5 7">Catalyzes the condensation of carbamoyl phosphate and aspartate to form carbamoyl aspartate and inorganic phosphate, the committed step in the de novo pyrimidine nucleotide biosynthesis pathway.</text>
</comment>
<name>A0A939KGH9_9CLOT</name>
<feature type="binding site" evidence="7">
    <location>
        <position position="160"/>
    </location>
    <ligand>
        <name>L-aspartate</name>
        <dbReference type="ChEBI" id="CHEBI:29991"/>
    </ligand>
</feature>
<dbReference type="PRINTS" id="PR00100">
    <property type="entry name" value="AOTCASE"/>
</dbReference>
<dbReference type="PANTHER" id="PTHR45753">
    <property type="entry name" value="ORNITHINE CARBAMOYLTRANSFERASE, MITOCHONDRIAL"/>
    <property type="match status" value="1"/>
</dbReference>
<feature type="binding site" evidence="7">
    <location>
        <position position="77"/>
    </location>
    <ligand>
        <name>L-aspartate</name>
        <dbReference type="ChEBI" id="CHEBI:29991"/>
    </ligand>
</feature>
<comment type="catalytic activity">
    <reaction evidence="6 7">
        <text>carbamoyl phosphate + L-aspartate = N-carbamoyl-L-aspartate + phosphate + H(+)</text>
        <dbReference type="Rhea" id="RHEA:20013"/>
        <dbReference type="ChEBI" id="CHEBI:15378"/>
        <dbReference type="ChEBI" id="CHEBI:29991"/>
        <dbReference type="ChEBI" id="CHEBI:32814"/>
        <dbReference type="ChEBI" id="CHEBI:43474"/>
        <dbReference type="ChEBI" id="CHEBI:58228"/>
        <dbReference type="EC" id="2.1.3.2"/>
    </reaction>
</comment>
<feature type="binding site" evidence="7">
    <location>
        <position position="250"/>
    </location>
    <ligand>
        <name>carbamoyl phosphate</name>
        <dbReference type="ChEBI" id="CHEBI:58228"/>
    </ligand>
</feature>
<dbReference type="AlphaFoldDB" id="A0A939KGH9"/>
<dbReference type="RefSeq" id="WP_207600066.1">
    <property type="nucleotide sequence ID" value="NZ_JAFNJU010000008.1"/>
</dbReference>
<gene>
    <name evidence="7" type="primary">pyrB</name>
    <name evidence="10" type="ORF">J3A84_10905</name>
</gene>
<evidence type="ECO:0000313" key="10">
    <source>
        <dbReference type="EMBL" id="MBO1265542.1"/>
    </source>
</evidence>
<dbReference type="GO" id="GO:0005829">
    <property type="term" value="C:cytosol"/>
    <property type="evidence" value="ECO:0007669"/>
    <property type="project" value="TreeGrafter"/>
</dbReference>
<evidence type="ECO:0000256" key="4">
    <source>
        <dbReference type="ARBA" id="ARBA00022975"/>
    </source>
</evidence>
<organism evidence="10 11">
    <name type="scientific">Proteiniclasticum aestuarii</name>
    <dbReference type="NCBI Taxonomy" id="2817862"/>
    <lineage>
        <taxon>Bacteria</taxon>
        <taxon>Bacillati</taxon>
        <taxon>Bacillota</taxon>
        <taxon>Clostridia</taxon>
        <taxon>Eubacteriales</taxon>
        <taxon>Clostridiaceae</taxon>
        <taxon>Proteiniclasticum</taxon>
    </lineage>
</organism>
<evidence type="ECO:0000256" key="7">
    <source>
        <dbReference type="HAMAP-Rule" id="MF_00001"/>
    </source>
</evidence>
<dbReference type="EC" id="2.1.3.2" evidence="7"/>
<proteinExistence type="inferred from homology"/>
<keyword evidence="11" id="KW-1185">Reference proteome</keyword>
<feature type="binding site" evidence="7">
    <location>
        <position position="50"/>
    </location>
    <ligand>
        <name>carbamoyl phosphate</name>
        <dbReference type="ChEBI" id="CHEBI:58228"/>
    </ligand>
</feature>
<dbReference type="PRINTS" id="PR00101">
    <property type="entry name" value="ATCASE"/>
</dbReference>
<feature type="binding site" evidence="7">
    <location>
        <position position="249"/>
    </location>
    <ligand>
        <name>carbamoyl phosphate</name>
        <dbReference type="ChEBI" id="CHEBI:58228"/>
    </ligand>
</feature>
<dbReference type="Pfam" id="PF00185">
    <property type="entry name" value="OTCace"/>
    <property type="match status" value="1"/>
</dbReference>
<dbReference type="NCBIfam" id="NF002032">
    <property type="entry name" value="PRK00856.1"/>
    <property type="match status" value="1"/>
</dbReference>
<dbReference type="PROSITE" id="PS00097">
    <property type="entry name" value="CARBAMOYLTRANSFERASE"/>
    <property type="match status" value="1"/>
</dbReference>
<dbReference type="Pfam" id="PF02729">
    <property type="entry name" value="OTCace_N"/>
    <property type="match status" value="1"/>
</dbReference>
<evidence type="ECO:0000313" key="11">
    <source>
        <dbReference type="Proteomes" id="UP000664218"/>
    </source>
</evidence>
<dbReference type="GO" id="GO:0016597">
    <property type="term" value="F:amino acid binding"/>
    <property type="evidence" value="ECO:0007669"/>
    <property type="project" value="InterPro"/>
</dbReference>
<dbReference type="NCBIfam" id="TIGR00670">
    <property type="entry name" value="asp_carb_tr"/>
    <property type="match status" value="1"/>
</dbReference>
<evidence type="ECO:0000259" key="9">
    <source>
        <dbReference type="Pfam" id="PF02729"/>
    </source>
</evidence>
<feature type="binding site" evidence="7">
    <location>
        <position position="130"/>
    </location>
    <ligand>
        <name>carbamoyl phosphate</name>
        <dbReference type="ChEBI" id="CHEBI:58228"/>
    </ligand>
</feature>
<feature type="binding site" evidence="7">
    <location>
        <position position="49"/>
    </location>
    <ligand>
        <name>carbamoyl phosphate</name>
        <dbReference type="ChEBI" id="CHEBI:58228"/>
    </ligand>
</feature>
<evidence type="ECO:0000256" key="3">
    <source>
        <dbReference type="ARBA" id="ARBA00022679"/>
    </source>
</evidence>
<feature type="binding site" evidence="7">
    <location>
        <position position="127"/>
    </location>
    <ligand>
        <name>carbamoyl phosphate</name>
        <dbReference type="ChEBI" id="CHEBI:58228"/>
    </ligand>
</feature>
<feature type="domain" description="Aspartate/ornithine carbamoyltransferase Asp/Orn-binding" evidence="8">
    <location>
        <begin position="146"/>
        <end position="285"/>
    </location>
</feature>
<comment type="subunit">
    <text evidence="7">Heterododecamer (2C3:3R2) of six catalytic PyrB chains organized as two trimers (C3), and six regulatory PyrI chains organized as three dimers (R2).</text>
</comment>
<comment type="caution">
    <text evidence="10">The sequence shown here is derived from an EMBL/GenBank/DDBJ whole genome shotgun (WGS) entry which is preliminary data.</text>
</comment>
<comment type="pathway">
    <text evidence="1 7">Pyrimidine metabolism; UMP biosynthesis via de novo pathway; (S)-dihydroorotate from bicarbonate: step 2/3.</text>
</comment>
<dbReference type="InterPro" id="IPR006131">
    <property type="entry name" value="Asp_carbamoyltransf_Asp/Orn-bd"/>
</dbReference>
<dbReference type="InterPro" id="IPR006130">
    <property type="entry name" value="Asp/Orn_carbamoylTrfase"/>
</dbReference>
<evidence type="ECO:0000256" key="6">
    <source>
        <dbReference type="ARBA" id="ARBA00048859"/>
    </source>
</evidence>
<dbReference type="Proteomes" id="UP000664218">
    <property type="component" value="Unassembled WGS sequence"/>
</dbReference>
<dbReference type="GO" id="GO:0006207">
    <property type="term" value="P:'de novo' pyrimidine nucleobase biosynthetic process"/>
    <property type="evidence" value="ECO:0007669"/>
    <property type="project" value="InterPro"/>
</dbReference>
<dbReference type="HAMAP" id="MF_00001">
    <property type="entry name" value="Asp_carb_tr"/>
    <property type="match status" value="1"/>
</dbReference>
<dbReference type="SUPFAM" id="SSF53671">
    <property type="entry name" value="Aspartate/ornithine carbamoyltransferase"/>
    <property type="match status" value="1"/>
</dbReference>
<evidence type="ECO:0000259" key="8">
    <source>
        <dbReference type="Pfam" id="PF00185"/>
    </source>
</evidence>
<sequence length="293" mass="33459">MERNLFSLRELEINEINSLLNRAMAFKNGEVSHFPDRIVGNLFFEPSTRTHQSFIMAEKKMGMQNMDLFPEGSSLKKGESLYDTAKTYEAIGADALVIRSKEDKYYEALRGKLSIPVLNGGDGSGDHPTQSLLDLLTIREEFGSFEGLKVLIAGDISHSRVAHSNMEVMERLGMKVYQSAPEIFQEKKRTYHDMDEIIGEMDIVMMLRVQHERHEVKSVVDCESYNRDYGMNEKRISLMKPSAILMHPAPVNRGWEVTDEVVECEKSRIMRQMRNGVYVRMAVLERALAEGNS</sequence>
<evidence type="ECO:0000256" key="1">
    <source>
        <dbReference type="ARBA" id="ARBA00004852"/>
    </source>
</evidence>
<dbReference type="InterPro" id="IPR002082">
    <property type="entry name" value="Asp_carbamoyltransf"/>
</dbReference>
<feature type="binding site" evidence="7">
    <location>
        <position position="99"/>
    </location>
    <ligand>
        <name>carbamoyl phosphate</name>
        <dbReference type="ChEBI" id="CHEBI:58228"/>
    </ligand>
</feature>
<dbReference type="PANTHER" id="PTHR45753:SF6">
    <property type="entry name" value="ASPARTATE CARBAMOYLTRANSFERASE"/>
    <property type="match status" value="1"/>
</dbReference>
<accession>A0A939KGH9</accession>
<reference evidence="10" key="1">
    <citation type="submission" date="2021-03" db="EMBL/GenBank/DDBJ databases">
        <title>Proteiniclasticum marinus sp. nov., isolated from tidal flat sediment.</title>
        <authorList>
            <person name="Namirimu T."/>
            <person name="Yang J.-A."/>
            <person name="Yang S.-H."/>
            <person name="Kim Y.-J."/>
            <person name="Kwon K.K."/>
        </authorList>
    </citation>
    <scope>NUCLEOTIDE SEQUENCE</scope>
    <source>
        <strain evidence="10">SCR006</strain>
    </source>
</reference>
<evidence type="ECO:0000256" key="5">
    <source>
        <dbReference type="ARBA" id="ARBA00043884"/>
    </source>
</evidence>
<dbReference type="InterPro" id="IPR006132">
    <property type="entry name" value="Asp/Orn_carbamoyltranf_P-bd"/>
</dbReference>
<dbReference type="GO" id="GO:0044205">
    <property type="term" value="P:'de novo' UMP biosynthetic process"/>
    <property type="evidence" value="ECO:0007669"/>
    <property type="project" value="UniProtKB-UniRule"/>
</dbReference>
<keyword evidence="4 7" id="KW-0665">Pyrimidine biosynthesis</keyword>
<dbReference type="Gene3D" id="3.40.50.1370">
    <property type="entry name" value="Aspartate/ornithine carbamoyltransferase"/>
    <property type="match status" value="2"/>
</dbReference>
<protein>
    <recommendedName>
        <fullName evidence="7">Aspartate carbamoyltransferase</fullName>
        <ecNumber evidence="7">2.1.3.2</ecNumber>
    </recommendedName>
    <alternativeName>
        <fullName evidence="7">Aspartate transcarbamylase</fullName>
        <shortName evidence="7">ATCase</shortName>
    </alternativeName>
</protein>
<dbReference type="InterPro" id="IPR036901">
    <property type="entry name" value="Asp/Orn_carbamoylTrfase_sf"/>
</dbReference>
<dbReference type="EMBL" id="JAFNJU010000008">
    <property type="protein sequence ID" value="MBO1265542.1"/>
    <property type="molecule type" value="Genomic_DNA"/>
</dbReference>
<feature type="domain" description="Aspartate/ornithine carbamoyltransferase carbamoyl-P binding" evidence="9">
    <location>
        <begin position="3"/>
        <end position="140"/>
    </location>
</feature>
<evidence type="ECO:0000256" key="2">
    <source>
        <dbReference type="ARBA" id="ARBA00008896"/>
    </source>
</evidence>
<keyword evidence="3 7" id="KW-0808">Transferase</keyword>
<comment type="similarity">
    <text evidence="2 7">Belongs to the aspartate/ornithine carbamoyltransferase superfamily. ATCase family.</text>
</comment>
<feature type="binding site" evidence="7">
    <location>
        <position position="208"/>
    </location>
    <ligand>
        <name>L-aspartate</name>
        <dbReference type="ChEBI" id="CHEBI:29991"/>
    </ligand>
</feature>
<dbReference type="GO" id="GO:0004070">
    <property type="term" value="F:aspartate carbamoyltransferase activity"/>
    <property type="evidence" value="ECO:0007669"/>
    <property type="project" value="UniProtKB-UniRule"/>
</dbReference>
<dbReference type="GO" id="GO:0006520">
    <property type="term" value="P:amino acid metabolic process"/>
    <property type="evidence" value="ECO:0007669"/>
    <property type="project" value="InterPro"/>
</dbReference>